<dbReference type="EMBL" id="CVRI01000054">
    <property type="protein sequence ID" value="CRL00874.1"/>
    <property type="molecule type" value="Genomic_DNA"/>
</dbReference>
<dbReference type="Proteomes" id="UP000183832">
    <property type="component" value="Unassembled WGS sequence"/>
</dbReference>
<accession>A0A1J1IMB2</accession>
<dbReference type="AlphaFoldDB" id="A0A1J1IMB2"/>
<evidence type="ECO:0000313" key="1">
    <source>
        <dbReference type="EMBL" id="CRL00874.1"/>
    </source>
</evidence>
<reference evidence="1 2" key="1">
    <citation type="submission" date="2015-04" db="EMBL/GenBank/DDBJ databases">
        <authorList>
            <person name="Syromyatnikov M.Y."/>
            <person name="Popov V.N."/>
        </authorList>
    </citation>
    <scope>NUCLEOTIDE SEQUENCE [LARGE SCALE GENOMIC DNA]</scope>
</reference>
<name>A0A1J1IMB2_9DIPT</name>
<proteinExistence type="predicted"/>
<gene>
    <name evidence="1" type="ORF">CLUMA_CG014125</name>
</gene>
<keyword evidence="2" id="KW-1185">Reference proteome</keyword>
<protein>
    <submittedName>
        <fullName evidence="1">CLUMA_CG014125, isoform A</fullName>
    </submittedName>
</protein>
<evidence type="ECO:0000313" key="2">
    <source>
        <dbReference type="Proteomes" id="UP000183832"/>
    </source>
</evidence>
<organism evidence="1 2">
    <name type="scientific">Clunio marinus</name>
    <dbReference type="NCBI Taxonomy" id="568069"/>
    <lineage>
        <taxon>Eukaryota</taxon>
        <taxon>Metazoa</taxon>
        <taxon>Ecdysozoa</taxon>
        <taxon>Arthropoda</taxon>
        <taxon>Hexapoda</taxon>
        <taxon>Insecta</taxon>
        <taxon>Pterygota</taxon>
        <taxon>Neoptera</taxon>
        <taxon>Endopterygota</taxon>
        <taxon>Diptera</taxon>
        <taxon>Nematocera</taxon>
        <taxon>Chironomoidea</taxon>
        <taxon>Chironomidae</taxon>
        <taxon>Clunio</taxon>
    </lineage>
</organism>
<sequence>MLYALLSSNEFVHSRQFHSRQPEEKERRNWNNAEGELKLRKHEKFIYNDLRKFQAPVLNSNQEVGYKVVSSFCFQETLFRLYLKASNEKVSTYLMEEQI</sequence>